<feature type="region of interest" description="Disordered" evidence="1">
    <location>
        <begin position="19"/>
        <end position="54"/>
    </location>
</feature>
<proteinExistence type="predicted"/>
<evidence type="ECO:0000256" key="1">
    <source>
        <dbReference type="SAM" id="MobiDB-lite"/>
    </source>
</evidence>
<evidence type="ECO:0000313" key="2">
    <source>
        <dbReference type="EMBL" id="OIW01456.1"/>
    </source>
</evidence>
<gene>
    <name evidence="2" type="ORF">TanjilG_30930</name>
</gene>
<feature type="compositionally biased region" description="Basic and acidic residues" evidence="1">
    <location>
        <begin position="19"/>
        <end position="36"/>
    </location>
</feature>
<dbReference type="AlphaFoldDB" id="A0A1J7GLQ4"/>
<protein>
    <submittedName>
        <fullName evidence="2">Uncharacterized protein</fullName>
    </submittedName>
</protein>
<reference evidence="2 3" key="1">
    <citation type="journal article" date="2017" name="Plant Biotechnol. J.">
        <title>A comprehensive draft genome sequence for lupin (Lupinus angustifolius), an emerging health food: insights into plant-microbe interactions and legume evolution.</title>
        <authorList>
            <person name="Hane J.K."/>
            <person name="Ming Y."/>
            <person name="Kamphuis L.G."/>
            <person name="Nelson M.N."/>
            <person name="Garg G."/>
            <person name="Atkins C.A."/>
            <person name="Bayer P.E."/>
            <person name="Bravo A."/>
            <person name="Bringans S."/>
            <person name="Cannon S."/>
            <person name="Edwards D."/>
            <person name="Foley R."/>
            <person name="Gao L.L."/>
            <person name="Harrison M.J."/>
            <person name="Huang W."/>
            <person name="Hurgobin B."/>
            <person name="Li S."/>
            <person name="Liu C.W."/>
            <person name="McGrath A."/>
            <person name="Morahan G."/>
            <person name="Murray J."/>
            <person name="Weller J."/>
            <person name="Jian J."/>
            <person name="Singh K.B."/>
        </authorList>
    </citation>
    <scope>NUCLEOTIDE SEQUENCE [LARGE SCALE GENOMIC DNA]</scope>
    <source>
        <strain evidence="3">cv. Tanjil</strain>
        <tissue evidence="2">Whole plant</tissue>
    </source>
</reference>
<keyword evidence="3" id="KW-1185">Reference proteome</keyword>
<dbReference type="Proteomes" id="UP000188354">
    <property type="component" value="Chromosome LG11"/>
</dbReference>
<sequence>MKTIVPLRLEKMIVPLPLEKMKTKTNGEDEEKHDYTSGEDEDKNEWRRGKQNGDVGLSVRGTSIACVVVQLCVWEKQ</sequence>
<dbReference type="EMBL" id="CM007371">
    <property type="protein sequence ID" value="OIW01456.1"/>
    <property type="molecule type" value="Genomic_DNA"/>
</dbReference>
<evidence type="ECO:0000313" key="3">
    <source>
        <dbReference type="Proteomes" id="UP000188354"/>
    </source>
</evidence>
<dbReference type="Gramene" id="OIW01456">
    <property type="protein sequence ID" value="OIW01456"/>
    <property type="gene ID" value="TanjilG_30930"/>
</dbReference>
<organism evidence="2 3">
    <name type="scientific">Lupinus angustifolius</name>
    <name type="common">Narrow-leaved blue lupine</name>
    <dbReference type="NCBI Taxonomy" id="3871"/>
    <lineage>
        <taxon>Eukaryota</taxon>
        <taxon>Viridiplantae</taxon>
        <taxon>Streptophyta</taxon>
        <taxon>Embryophyta</taxon>
        <taxon>Tracheophyta</taxon>
        <taxon>Spermatophyta</taxon>
        <taxon>Magnoliopsida</taxon>
        <taxon>eudicotyledons</taxon>
        <taxon>Gunneridae</taxon>
        <taxon>Pentapetalae</taxon>
        <taxon>rosids</taxon>
        <taxon>fabids</taxon>
        <taxon>Fabales</taxon>
        <taxon>Fabaceae</taxon>
        <taxon>Papilionoideae</taxon>
        <taxon>50 kb inversion clade</taxon>
        <taxon>genistoids sensu lato</taxon>
        <taxon>core genistoids</taxon>
        <taxon>Genisteae</taxon>
        <taxon>Lupinus</taxon>
    </lineage>
</organism>
<accession>A0A1J7GLQ4</accession>
<name>A0A1J7GLQ4_LUPAN</name>